<keyword evidence="6 9" id="KW-0812">Transmembrane</keyword>
<dbReference type="PROSITE" id="PS51108">
    <property type="entry name" value="PTS_EIID"/>
    <property type="match status" value="1"/>
</dbReference>
<dbReference type="Proteomes" id="UP000004835">
    <property type="component" value="Unassembled WGS sequence"/>
</dbReference>
<dbReference type="EMBL" id="AEWT01000021">
    <property type="protein sequence ID" value="EGC68957.1"/>
    <property type="molecule type" value="Genomic_DNA"/>
</dbReference>
<dbReference type="InterPro" id="IPR004704">
    <property type="entry name" value="PTS_IID_man"/>
</dbReference>
<dbReference type="RefSeq" id="WP_005235832.1">
    <property type="nucleotide sequence ID" value="NZ_GL872323.1"/>
</dbReference>
<evidence type="ECO:0000256" key="1">
    <source>
        <dbReference type="ARBA" id="ARBA00004651"/>
    </source>
</evidence>
<sequence length="272" mass="29771">MAKALEKKDIKKAAVTWWLTSHLTYNYQRLQAGAMTTVMGPLLNKMYEGDKEEITDGLQRHMLYFNTEPRLGAFLPGMVIALEEGIANNPTEEIDKSMVTEIKTALMGPLAGIGDTVVAGLLKPIVLSVTLGWASQGQIWGAFAFGIIFTLMDFAMTYGMFTQGYKLGMDSIDRFLEGPFIKKMTSFLGIVGLFCLGVMIVKYVSVQAVLEVKLETTTLSVGETLNKIIPSFLPLAFTFLAYWLQVKGQSVTRVLLVLFAIGFLGGAIGVLG</sequence>
<evidence type="ECO:0000256" key="4">
    <source>
        <dbReference type="ARBA" id="ARBA00022597"/>
    </source>
</evidence>
<keyword evidence="2" id="KW-0813">Transport</keyword>
<evidence type="ECO:0000256" key="5">
    <source>
        <dbReference type="ARBA" id="ARBA00022683"/>
    </source>
</evidence>
<dbReference type="Pfam" id="PF03613">
    <property type="entry name" value="EIID-AGA"/>
    <property type="match status" value="1"/>
</dbReference>
<evidence type="ECO:0000313" key="11">
    <source>
        <dbReference type="Proteomes" id="UP000004835"/>
    </source>
</evidence>
<comment type="subcellular location">
    <subcellularLocation>
        <location evidence="1">Cell membrane</location>
        <topology evidence="1">Multi-pass membrane protein</topology>
    </subcellularLocation>
</comment>
<evidence type="ECO:0000256" key="2">
    <source>
        <dbReference type="ARBA" id="ARBA00022448"/>
    </source>
</evidence>
<keyword evidence="8 9" id="KW-0472">Membrane</keyword>
<feature type="transmembrane region" description="Helical" evidence="9">
    <location>
        <begin position="251"/>
        <end position="271"/>
    </location>
</feature>
<comment type="caution">
    <text evidence="10">The sequence shown here is derived from an EMBL/GenBank/DDBJ whole genome shotgun (WGS) entry which is preliminary data.</text>
</comment>
<dbReference type="GO" id="GO:0009401">
    <property type="term" value="P:phosphoenolpyruvate-dependent sugar phosphotransferase system"/>
    <property type="evidence" value="ECO:0007669"/>
    <property type="project" value="UniProtKB-KW"/>
</dbReference>
<reference evidence="10 11" key="1">
    <citation type="submission" date="2011-01" db="EMBL/GenBank/DDBJ databases">
        <authorList>
            <person name="Muzny D."/>
            <person name="Qin X."/>
            <person name="Deng J."/>
            <person name="Jiang H."/>
            <person name="Liu Y."/>
            <person name="Qu J."/>
            <person name="Song X.-Z."/>
            <person name="Zhang L."/>
            <person name="Thornton R."/>
            <person name="Coyle M."/>
            <person name="Francisco L."/>
            <person name="Jackson L."/>
            <person name="Javaid M."/>
            <person name="Korchina V."/>
            <person name="Kovar C."/>
            <person name="Mata R."/>
            <person name="Mathew T."/>
            <person name="Ngo R."/>
            <person name="Nguyen L."/>
            <person name="Nguyen N."/>
            <person name="Okwuonu G."/>
            <person name="Ongeri F."/>
            <person name="Pham C."/>
            <person name="Simmons D."/>
            <person name="Wilczek-Boney K."/>
            <person name="Hale W."/>
            <person name="Jakkamsetti A."/>
            <person name="Pham P."/>
            <person name="Ruth R."/>
            <person name="San Lucas F."/>
            <person name="Warren J."/>
            <person name="Zhang J."/>
            <person name="Zhao Z."/>
            <person name="Zhou C."/>
            <person name="Zhu D."/>
            <person name="Lee S."/>
            <person name="Bess C."/>
            <person name="Blankenburg K."/>
            <person name="Forbes L."/>
            <person name="Fu Q."/>
            <person name="Gubbala S."/>
            <person name="Hirani K."/>
            <person name="Jayaseelan J.C."/>
            <person name="Lara F."/>
            <person name="Munidasa M."/>
            <person name="Palculict T."/>
            <person name="Patil S."/>
            <person name="Pu L.-L."/>
            <person name="Saada N."/>
            <person name="Tang L."/>
            <person name="Weissenberger G."/>
            <person name="Zhu Y."/>
            <person name="Hemphill L."/>
            <person name="Shang Y."/>
            <person name="Youmans B."/>
            <person name="Ayvaz T."/>
            <person name="Ross M."/>
            <person name="Santibanez J."/>
            <person name="Aqrawi P."/>
            <person name="Gross S."/>
            <person name="Joshi V."/>
            <person name="Fowler G."/>
            <person name="Nazareth L."/>
            <person name="Reid J."/>
            <person name="Worley K."/>
            <person name="Petrosino J."/>
            <person name="Highlander S."/>
            <person name="Gibbs R."/>
        </authorList>
    </citation>
    <scope>NUCLEOTIDE SEQUENCE [LARGE SCALE GENOMIC DNA]</scope>
    <source>
        <strain evidence="10 11">ATCC 12755</strain>
    </source>
</reference>
<gene>
    <name evidence="10" type="ORF">HMPREF9087_2315</name>
</gene>
<accession>F0ELM3</accession>
<evidence type="ECO:0000256" key="8">
    <source>
        <dbReference type="ARBA" id="ARBA00023136"/>
    </source>
</evidence>
<keyword evidence="3" id="KW-1003">Cell membrane</keyword>
<name>F0ELM3_ENTCA</name>
<dbReference type="HOGENOM" id="CLU_060742_0_1_9"/>
<evidence type="ECO:0000256" key="9">
    <source>
        <dbReference type="SAM" id="Phobius"/>
    </source>
</evidence>
<evidence type="ECO:0000256" key="6">
    <source>
        <dbReference type="ARBA" id="ARBA00022692"/>
    </source>
</evidence>
<evidence type="ECO:0000256" key="3">
    <source>
        <dbReference type="ARBA" id="ARBA00022475"/>
    </source>
</evidence>
<protein>
    <submittedName>
        <fullName evidence="10">PTS system mannose/fructose/sorbose family IID component</fullName>
    </submittedName>
</protein>
<feature type="transmembrane region" description="Helical" evidence="9">
    <location>
        <begin position="139"/>
        <end position="161"/>
    </location>
</feature>
<dbReference type="PANTHER" id="PTHR32502:SF5">
    <property type="entry name" value="N-ACETYLGALACTOSAMINE PERMEASE IID COMPONENT-RELATED"/>
    <property type="match status" value="1"/>
</dbReference>
<organism evidence="10 11">
    <name type="scientific">Enterococcus casseliflavus ATCC 12755</name>
    <dbReference type="NCBI Taxonomy" id="888066"/>
    <lineage>
        <taxon>Bacteria</taxon>
        <taxon>Bacillati</taxon>
        <taxon>Bacillota</taxon>
        <taxon>Bacilli</taxon>
        <taxon>Lactobacillales</taxon>
        <taxon>Enterococcaceae</taxon>
        <taxon>Enterococcus</taxon>
    </lineage>
</organism>
<dbReference type="GO" id="GO:0005886">
    <property type="term" value="C:plasma membrane"/>
    <property type="evidence" value="ECO:0007669"/>
    <property type="project" value="UniProtKB-SubCell"/>
</dbReference>
<evidence type="ECO:0000313" key="10">
    <source>
        <dbReference type="EMBL" id="EGC68957.1"/>
    </source>
</evidence>
<keyword evidence="7 9" id="KW-1133">Transmembrane helix</keyword>
<keyword evidence="5" id="KW-0598">Phosphotransferase system</keyword>
<dbReference type="AlphaFoldDB" id="F0ELM3"/>
<keyword evidence="4" id="KW-0762">Sugar transport</keyword>
<dbReference type="InterPro" id="IPR050303">
    <property type="entry name" value="GatZ_KbaZ_carbometab"/>
</dbReference>
<evidence type="ECO:0000256" key="7">
    <source>
        <dbReference type="ARBA" id="ARBA00022989"/>
    </source>
</evidence>
<feature type="transmembrane region" description="Helical" evidence="9">
    <location>
        <begin position="224"/>
        <end position="244"/>
    </location>
</feature>
<dbReference type="PANTHER" id="PTHR32502">
    <property type="entry name" value="N-ACETYLGALACTOSAMINE PERMEASE II COMPONENT-RELATED"/>
    <property type="match status" value="1"/>
</dbReference>
<feature type="transmembrane region" description="Helical" evidence="9">
    <location>
        <begin position="184"/>
        <end position="204"/>
    </location>
</feature>
<proteinExistence type="predicted"/>